<gene>
    <name evidence="3" type="primary">LOC111024259</name>
</gene>
<dbReference type="RefSeq" id="XP_022157605.1">
    <property type="nucleotide sequence ID" value="XM_022301913.1"/>
</dbReference>
<dbReference type="GeneID" id="111024259"/>
<accession>A0A6J1DTK0</accession>
<dbReference type="Proteomes" id="UP000504603">
    <property type="component" value="Unplaced"/>
</dbReference>
<protein>
    <submittedName>
        <fullName evidence="3">Protein FAR1-RELATED SEQUENCE 4-like</fullName>
    </submittedName>
</protein>
<organism evidence="2 3">
    <name type="scientific">Momordica charantia</name>
    <name type="common">Bitter gourd</name>
    <name type="synonym">Balsam pear</name>
    <dbReference type="NCBI Taxonomy" id="3673"/>
    <lineage>
        <taxon>Eukaryota</taxon>
        <taxon>Viridiplantae</taxon>
        <taxon>Streptophyta</taxon>
        <taxon>Embryophyta</taxon>
        <taxon>Tracheophyta</taxon>
        <taxon>Spermatophyta</taxon>
        <taxon>Magnoliopsida</taxon>
        <taxon>eudicotyledons</taxon>
        <taxon>Gunneridae</taxon>
        <taxon>Pentapetalae</taxon>
        <taxon>rosids</taxon>
        <taxon>fabids</taxon>
        <taxon>Cucurbitales</taxon>
        <taxon>Cucurbitaceae</taxon>
        <taxon>Momordiceae</taxon>
        <taxon>Momordica</taxon>
    </lineage>
</organism>
<evidence type="ECO:0000313" key="2">
    <source>
        <dbReference type="Proteomes" id="UP000504603"/>
    </source>
</evidence>
<dbReference type="OrthoDB" id="683469at2759"/>
<dbReference type="InterPro" id="IPR018289">
    <property type="entry name" value="MULE_transposase_dom"/>
</dbReference>
<feature type="domain" description="MULE transposase" evidence="1">
    <location>
        <begin position="83"/>
        <end position="177"/>
    </location>
</feature>
<dbReference type="KEGG" id="mcha:111024259"/>
<keyword evidence="2" id="KW-1185">Reference proteome</keyword>
<dbReference type="PANTHER" id="PTHR31973:SF187">
    <property type="entry name" value="MUTATOR TRANSPOSASE MUDRA PROTEIN"/>
    <property type="match status" value="1"/>
</dbReference>
<name>A0A6J1DTK0_MOMCH</name>
<dbReference type="AlphaFoldDB" id="A0A6J1DTK0"/>
<dbReference type="PANTHER" id="PTHR31973">
    <property type="entry name" value="POLYPROTEIN, PUTATIVE-RELATED"/>
    <property type="match status" value="1"/>
</dbReference>
<evidence type="ECO:0000259" key="1">
    <source>
        <dbReference type="Pfam" id="PF10551"/>
    </source>
</evidence>
<proteinExistence type="predicted"/>
<evidence type="ECO:0000313" key="3">
    <source>
        <dbReference type="RefSeq" id="XP_022157605.1"/>
    </source>
</evidence>
<sequence length="232" mass="26129">MRKEYDVNLSYDKVWRSNEEALRLIRGDPTSSYGLLPAYGEALKIMNPSTIFEFELKDGKYFKYVFMALGQLIRGFLACIRPVLVVDGAHLKGKFRGVLLTAFGSNANNQIYPVAFAIVDGETVASWVWFMTQLKGALGVVNNLVFVSDRHQTICKAIDKIFPTKFHCFCIQHIKTNLLAKFKVDAKTLEELFLKAAKGIPTSSGIDIDLGQTSEMELKTSFRSRLRSRTLS</sequence>
<reference evidence="3" key="1">
    <citation type="submission" date="2025-08" db="UniProtKB">
        <authorList>
            <consortium name="RefSeq"/>
        </authorList>
    </citation>
    <scope>IDENTIFICATION</scope>
    <source>
        <strain evidence="3">OHB3-1</strain>
    </source>
</reference>
<dbReference type="Pfam" id="PF10551">
    <property type="entry name" value="MULE"/>
    <property type="match status" value="1"/>
</dbReference>